<organism evidence="2 3">
    <name type="scientific">Arcicella aurantiaca</name>
    <dbReference type="NCBI Taxonomy" id="591202"/>
    <lineage>
        <taxon>Bacteria</taxon>
        <taxon>Pseudomonadati</taxon>
        <taxon>Bacteroidota</taxon>
        <taxon>Cytophagia</taxon>
        <taxon>Cytophagales</taxon>
        <taxon>Flectobacillaceae</taxon>
        <taxon>Arcicella</taxon>
    </lineage>
</organism>
<gene>
    <name evidence="2" type="ORF">LV89_04367</name>
</gene>
<keyword evidence="3" id="KW-1185">Reference proteome</keyword>
<evidence type="ECO:0000313" key="3">
    <source>
        <dbReference type="Proteomes" id="UP000245489"/>
    </source>
</evidence>
<name>A0A316DIY2_9BACT</name>
<proteinExistence type="predicted"/>
<accession>A0A316DIY2</accession>
<dbReference type="RefSeq" id="WP_109745026.1">
    <property type="nucleotide sequence ID" value="NZ_QGGO01000035.1"/>
</dbReference>
<reference evidence="2 3" key="1">
    <citation type="submission" date="2018-05" db="EMBL/GenBank/DDBJ databases">
        <title>Genomic Encyclopedia of Archaeal and Bacterial Type Strains, Phase II (KMG-II): from individual species to whole genera.</title>
        <authorList>
            <person name="Goeker M."/>
        </authorList>
    </citation>
    <scope>NUCLEOTIDE SEQUENCE [LARGE SCALE GENOMIC DNA]</scope>
    <source>
        <strain evidence="2 3">DSM 22214</strain>
    </source>
</reference>
<comment type="caution">
    <text evidence="2">The sequence shown here is derived from an EMBL/GenBank/DDBJ whole genome shotgun (WGS) entry which is preliminary data.</text>
</comment>
<dbReference type="OrthoDB" id="652299at2"/>
<dbReference type="SUPFAM" id="SSF56935">
    <property type="entry name" value="Porins"/>
    <property type="match status" value="1"/>
</dbReference>
<protein>
    <recommendedName>
        <fullName evidence="4">Outer membrane protein with beta-barrel domain</fullName>
    </recommendedName>
</protein>
<evidence type="ECO:0000313" key="2">
    <source>
        <dbReference type="EMBL" id="PWK17452.1"/>
    </source>
</evidence>
<dbReference type="EMBL" id="QGGO01000035">
    <property type="protein sequence ID" value="PWK17452.1"/>
    <property type="molecule type" value="Genomic_DNA"/>
</dbReference>
<keyword evidence="1" id="KW-0732">Signal</keyword>
<feature type="chain" id="PRO_5016465737" description="Outer membrane protein with beta-barrel domain" evidence="1">
    <location>
        <begin position="20"/>
        <end position="244"/>
    </location>
</feature>
<feature type="signal peptide" evidence="1">
    <location>
        <begin position="1"/>
        <end position="19"/>
    </location>
</feature>
<evidence type="ECO:0008006" key="4">
    <source>
        <dbReference type="Google" id="ProtNLM"/>
    </source>
</evidence>
<evidence type="ECO:0000256" key="1">
    <source>
        <dbReference type="SAM" id="SignalP"/>
    </source>
</evidence>
<sequence length="244" mass="26597">MKKIILCLLVSFVTFQISAQGLDKSYKTLDLALAGGSGFSPALSFTKMFGVGKSNRFKIGYGVRLTSFFSNSTIDFRTAPAKLTSGSASFAALFAEDIVANIDTFRLKSIQSNALNISINLQYALSQKLEVGFNIDALGVTFGGKQTGDIVSVKNKRKFVDGSTQSGASPSGLNLLLVSDSDIGGLNSELYGRYWVSDKIGIRAGVSFLFVEYMTDKNVKVNTDDNNRWRYKNLMPMVAVSYKF</sequence>
<dbReference type="Proteomes" id="UP000245489">
    <property type="component" value="Unassembled WGS sequence"/>
</dbReference>
<dbReference type="AlphaFoldDB" id="A0A316DIY2"/>